<name>A0A8J1UNP6_OWEFU</name>
<dbReference type="AlphaFoldDB" id="A0A8J1UNP6"/>
<accession>A0A8J1UNP6</accession>
<feature type="compositionally biased region" description="Pro residues" evidence="1">
    <location>
        <begin position="247"/>
        <end position="264"/>
    </location>
</feature>
<dbReference type="EMBL" id="CAIIXF020000009">
    <property type="protein sequence ID" value="CAH1794189.1"/>
    <property type="molecule type" value="Genomic_DNA"/>
</dbReference>
<feature type="region of interest" description="Disordered" evidence="1">
    <location>
        <begin position="194"/>
        <end position="279"/>
    </location>
</feature>
<dbReference type="InterPro" id="IPR035897">
    <property type="entry name" value="Toll_tir_struct_dom_sf"/>
</dbReference>
<dbReference type="InterPro" id="IPR000157">
    <property type="entry name" value="TIR_dom"/>
</dbReference>
<dbReference type="SUPFAM" id="SSF48371">
    <property type="entry name" value="ARM repeat"/>
    <property type="match status" value="1"/>
</dbReference>
<dbReference type="SMART" id="SM00185">
    <property type="entry name" value="ARM"/>
    <property type="match status" value="1"/>
</dbReference>
<dbReference type="PANTHER" id="PTHR46270">
    <property type="entry name" value="ARMADILLO-TYPE FOLD-RELATED"/>
    <property type="match status" value="1"/>
</dbReference>
<evidence type="ECO:0000313" key="4">
    <source>
        <dbReference type="Proteomes" id="UP000749559"/>
    </source>
</evidence>
<evidence type="ECO:0000313" key="3">
    <source>
        <dbReference type="EMBL" id="CAH1794189.1"/>
    </source>
</evidence>
<gene>
    <name evidence="3" type="ORF">OFUS_LOCUS18936</name>
</gene>
<dbReference type="InterPro" id="IPR000225">
    <property type="entry name" value="Armadillo"/>
</dbReference>
<proteinExistence type="predicted"/>
<dbReference type="SUPFAM" id="SSF52200">
    <property type="entry name" value="Toll/Interleukin receptor TIR domain"/>
    <property type="match status" value="1"/>
</dbReference>
<organism evidence="3 4">
    <name type="scientific">Owenia fusiformis</name>
    <name type="common">Polychaete worm</name>
    <dbReference type="NCBI Taxonomy" id="6347"/>
    <lineage>
        <taxon>Eukaryota</taxon>
        <taxon>Metazoa</taxon>
        <taxon>Spiralia</taxon>
        <taxon>Lophotrochozoa</taxon>
        <taxon>Annelida</taxon>
        <taxon>Polychaeta</taxon>
        <taxon>Sedentaria</taxon>
        <taxon>Canalipalpata</taxon>
        <taxon>Sabellida</taxon>
        <taxon>Oweniida</taxon>
        <taxon>Oweniidae</taxon>
        <taxon>Owenia</taxon>
    </lineage>
</organism>
<evidence type="ECO:0000256" key="1">
    <source>
        <dbReference type="SAM" id="MobiDB-lite"/>
    </source>
</evidence>
<protein>
    <recommendedName>
        <fullName evidence="2">TIR domain-containing protein</fullName>
    </recommendedName>
</protein>
<sequence length="516" mass="58029">MAYCEMANWYFIDSGFVEAITPYLKTPKVHFKTPVIMCLFYLVNESQSEIFKTDPSHLRYIIILLETSLKSEDGTARDWTPYRLVRGLAMLSSNDSNKRGILDAGILPSLVTMMNNGNTQEQKVAAHTIWVLSFDKVNKEMMAANQDVMDALMALTRNSSDHGVKKMAMGALWGCGIYQRHSSSKMGMHFKMMKSHEPSHVETSPKKKSPSPRPRSSLTKVKPLPPIAPSPSSSTHPPPFEDVRVGNPPPPAPPPAGAPPPAPPISDAQNDKLASSSTQTGHVMISYSWSNQKQVLEISEYIRKAGYKVWLDVDQIEGSTIEAMANAVENAHVVLVCMSQAYKDSPNSRAEAEYAYQLRKEVVPLKLQRNYRPDGWLGFVVGSRLFFDFSGKYTFESRIDGLMKELRRKYFPNSEQEDTADVVARVEGSKPPKEEGGSNSDNKITTWNTKDVIQWLNGLHLSSFDRSVTEGWTGLNLLYLKRIENKAPEFFYHYMAATLKLNLEDMMRLEDGLFIL</sequence>
<feature type="compositionally biased region" description="Basic and acidic residues" evidence="1">
    <location>
        <begin position="194"/>
        <end position="205"/>
    </location>
</feature>
<evidence type="ECO:0000259" key="2">
    <source>
        <dbReference type="Pfam" id="PF13676"/>
    </source>
</evidence>
<dbReference type="Gene3D" id="1.25.10.10">
    <property type="entry name" value="Leucine-rich Repeat Variant"/>
    <property type="match status" value="1"/>
</dbReference>
<dbReference type="Gene3D" id="3.40.50.10140">
    <property type="entry name" value="Toll/interleukin-1 receptor homology (TIR) domain"/>
    <property type="match status" value="1"/>
</dbReference>
<dbReference type="Proteomes" id="UP000749559">
    <property type="component" value="Unassembled WGS sequence"/>
</dbReference>
<dbReference type="InterPro" id="IPR016024">
    <property type="entry name" value="ARM-type_fold"/>
</dbReference>
<keyword evidence="4" id="KW-1185">Reference proteome</keyword>
<dbReference type="InterPro" id="IPR011989">
    <property type="entry name" value="ARM-like"/>
</dbReference>
<feature type="domain" description="TIR" evidence="2">
    <location>
        <begin position="283"/>
        <end position="398"/>
    </location>
</feature>
<comment type="caution">
    <text evidence="3">The sequence shown here is derived from an EMBL/GenBank/DDBJ whole genome shotgun (WGS) entry which is preliminary data.</text>
</comment>
<dbReference type="OrthoDB" id="9978456at2759"/>
<dbReference type="PANTHER" id="PTHR46270:SF2">
    <property type="entry name" value="TIR DOMAIN-CONTAINING PROTEIN"/>
    <property type="match status" value="1"/>
</dbReference>
<reference evidence="3" key="1">
    <citation type="submission" date="2022-03" db="EMBL/GenBank/DDBJ databases">
        <authorList>
            <person name="Martin C."/>
        </authorList>
    </citation>
    <scope>NUCLEOTIDE SEQUENCE</scope>
</reference>
<dbReference type="GO" id="GO:0007165">
    <property type="term" value="P:signal transduction"/>
    <property type="evidence" value="ECO:0007669"/>
    <property type="project" value="InterPro"/>
</dbReference>
<dbReference type="Pfam" id="PF13676">
    <property type="entry name" value="TIR_2"/>
    <property type="match status" value="1"/>
</dbReference>